<dbReference type="EMBL" id="CAJGYM010000126">
    <property type="protein sequence ID" value="CAD6198450.1"/>
    <property type="molecule type" value="Genomic_DNA"/>
</dbReference>
<dbReference type="InterPro" id="IPR043502">
    <property type="entry name" value="DNA/RNA_pol_sf"/>
</dbReference>
<dbReference type="CDD" id="cd01650">
    <property type="entry name" value="RT_nLTR_like"/>
    <property type="match status" value="1"/>
</dbReference>
<dbReference type="PROSITE" id="PS50878">
    <property type="entry name" value="RT_POL"/>
    <property type="match status" value="1"/>
</dbReference>
<dbReference type="AlphaFoldDB" id="A0A8S1HSU7"/>
<dbReference type="PANTHER" id="PTHR47027:SF20">
    <property type="entry name" value="REVERSE TRANSCRIPTASE-LIKE PROTEIN WITH RNA-DIRECTED DNA POLYMERASE DOMAIN"/>
    <property type="match status" value="1"/>
</dbReference>
<dbReference type="SUPFAM" id="SSF56672">
    <property type="entry name" value="DNA/RNA polymerases"/>
    <property type="match status" value="1"/>
</dbReference>
<protein>
    <recommendedName>
        <fullName evidence="1">Reverse transcriptase domain-containing protein</fullName>
    </recommendedName>
</protein>
<gene>
    <name evidence="2" type="ORF">CAUJ_LOCUS14356</name>
</gene>
<keyword evidence="3" id="KW-1185">Reference proteome</keyword>
<reference evidence="2" key="1">
    <citation type="submission" date="2020-10" db="EMBL/GenBank/DDBJ databases">
        <authorList>
            <person name="Kikuchi T."/>
        </authorList>
    </citation>
    <scope>NUCLEOTIDE SEQUENCE</scope>
    <source>
        <strain evidence="2">NKZ352</strain>
    </source>
</reference>
<evidence type="ECO:0000313" key="2">
    <source>
        <dbReference type="EMBL" id="CAD6198450.1"/>
    </source>
</evidence>
<feature type="domain" description="Reverse transcriptase" evidence="1">
    <location>
        <begin position="154"/>
        <end position="419"/>
    </location>
</feature>
<accession>A0A8S1HSU7</accession>
<dbReference type="InterPro" id="IPR043128">
    <property type="entry name" value="Rev_trsase/Diguanyl_cyclase"/>
</dbReference>
<proteinExistence type="predicted"/>
<dbReference type="PANTHER" id="PTHR47027">
    <property type="entry name" value="REVERSE TRANSCRIPTASE DOMAIN-CONTAINING PROTEIN"/>
    <property type="match status" value="1"/>
</dbReference>
<dbReference type="InterPro" id="IPR000477">
    <property type="entry name" value="RT_dom"/>
</dbReference>
<sequence>MSKTNTPSGRLEFCLTNKALRISMKDDIERRRHSKIDNAIEKHRSVRKVMKESQVCSTALTQLQREDGTIAASKEDVAETVQKFYNTLYTSLDSSPAQILPSQEDFPPILDEEVRAALKKAKRNKAPGPDMITLEMLLACEDIVVPHLVTMFNESLANERAPQSMPDSVVRLLHKKGNCLDIGNYRPVALLSVVYKLFTSILRRRATRELEAAQPIEQTGFRSGFSTSENTLVVTEMIQKSQEYKFPLYLMFVDYKKAFDSVEFGSLWTALSEFGVHSKSVMTLKNIYEEAEVSVKIRGQDVPVRIQKGVRQGDTISPDLFNATLEHIFRRLNWESYGFSVNGTTLTHLRFADDVVLFASSAQKIQEMANELAKESKKAGLEINFAKTFIMANRAQRNVEIDGKRIAYTDGFIYLGTHLHFADGSKTEIQRRIRSAWSVFHKFKTYLIRRNVSNIHKAKIYNMCIEPAFLYGSETWTLKKKERNLLATAQRKMMRWMLGVTLLDRRRNSWLFEKLKLREVRSEAVKRKWLFAKKIATGEDTWAKKIVEWRPWVKTRGVGRPKPRWRDDLRAVLGERWATVARTNKHLFKYSMIQQIQDYSED</sequence>
<evidence type="ECO:0000259" key="1">
    <source>
        <dbReference type="PROSITE" id="PS50878"/>
    </source>
</evidence>
<dbReference type="OrthoDB" id="410104at2759"/>
<comment type="caution">
    <text evidence="2">The sequence shown here is derived from an EMBL/GenBank/DDBJ whole genome shotgun (WGS) entry which is preliminary data.</text>
</comment>
<dbReference type="Pfam" id="PF00078">
    <property type="entry name" value="RVT_1"/>
    <property type="match status" value="1"/>
</dbReference>
<organism evidence="2 3">
    <name type="scientific">Caenorhabditis auriculariae</name>
    <dbReference type="NCBI Taxonomy" id="2777116"/>
    <lineage>
        <taxon>Eukaryota</taxon>
        <taxon>Metazoa</taxon>
        <taxon>Ecdysozoa</taxon>
        <taxon>Nematoda</taxon>
        <taxon>Chromadorea</taxon>
        <taxon>Rhabditida</taxon>
        <taxon>Rhabditina</taxon>
        <taxon>Rhabditomorpha</taxon>
        <taxon>Rhabditoidea</taxon>
        <taxon>Rhabditidae</taxon>
        <taxon>Peloderinae</taxon>
        <taxon>Caenorhabditis</taxon>
    </lineage>
</organism>
<evidence type="ECO:0000313" key="3">
    <source>
        <dbReference type="Proteomes" id="UP000835052"/>
    </source>
</evidence>
<name>A0A8S1HSU7_9PELO</name>
<dbReference type="Gene3D" id="3.30.70.270">
    <property type="match status" value="1"/>
</dbReference>
<dbReference type="Proteomes" id="UP000835052">
    <property type="component" value="Unassembled WGS sequence"/>
</dbReference>